<comment type="caution">
    <text evidence="1">The sequence shown here is derived from an EMBL/GenBank/DDBJ whole genome shotgun (WGS) entry which is preliminary data.</text>
</comment>
<dbReference type="Proteomes" id="UP000260812">
    <property type="component" value="Unassembled WGS sequence"/>
</dbReference>
<dbReference type="InterPro" id="IPR011047">
    <property type="entry name" value="Quinoprotein_ADH-like_sf"/>
</dbReference>
<sequence length="842" mass="94706">MKKTIIKGCVFAATFIVVLIVSSLFLNRGNTDMTAEMKLPELPLVYVNVGEQHVNMMRGFLNAMDEQYMKESVMPIESDRRLSFSVKKYGQSVESLAFEVRSVDGSRLVENTEITNYRTLGDTLTADIVLKDLIEEKTEYGLTFLVNLEDGRCVRYYMRIIQADGYGVEEKLEFVRNFNEATFSDGWPGEFGKNLEPKSDADNTTLSRVTINNTASQIGWAGLEVEQITEPVFTIREISEETASITVEYLVNYIRQGRETYASVEEVYRVRQGTDRMYLLDYERQMSEIFAEDNSAFVGDKIVLGITDPHVEMMESDGGKILAFAQAGVLYSVNVTDNRLSKLFSFYDSEGRDERTFYSGHDFKILQVDEAGNVFFMVYGYISRGRREGYTGAEIYLYNNSLNTVEELAFIPSAKSPEIFEAELERLAYINGKNELYLLMNNQINCVHLDRQTVDVIAENMSGDTYQVSDSNRMIVWQNEGKKYASSSLTLMNLNSGEQMKIEAGSGNYIMPLGFMGEDVIYGVARQSDVILDDTGTMIFPMFQVRIQDENGKVLKTYEKDGFYTTDCSINGNQINLSRVEKDGEGNYAAAPNDQIVSGAAEVVKSNKVITIPVDDFETITEIQMKSAPDSKKLKRLTPKEVLYEGSREIQLPQAEQPMESYYVYGPDGEVTILSTAGEAISLAYEISGTVTGESGAYVWRKDKINTKNQIMAIEASPVTEDKNSLAVCLDTILAYEGIMRNSEYMLTQGKTVQEVLQENLENVQVLDLSGCTLDSVLYYPDREIPVLAMLGDGNAVLIIGFNEKNVVLMNPETDKVYKMGMNDAADWFTENGCHFISYVKK</sequence>
<protein>
    <recommendedName>
        <fullName evidence="3">Peptidase C39 domain-containing protein</fullName>
    </recommendedName>
</protein>
<proteinExistence type="predicted"/>
<accession>A0A3E3I6M7</accession>
<reference evidence="1" key="1">
    <citation type="submission" date="2018-08" db="EMBL/GenBank/DDBJ databases">
        <title>A genome reference for cultivated species of the human gut microbiota.</title>
        <authorList>
            <person name="Zou Y."/>
            <person name="Xue W."/>
            <person name="Luo G."/>
        </authorList>
    </citation>
    <scope>NUCLEOTIDE SEQUENCE [LARGE SCALE GENOMIC DNA]</scope>
    <source>
        <strain evidence="1">TF05-5AC</strain>
    </source>
</reference>
<dbReference type="AlphaFoldDB" id="A0A3E3I6M7"/>
<evidence type="ECO:0000313" key="1">
    <source>
        <dbReference type="EMBL" id="RGE61665.1"/>
    </source>
</evidence>
<organism evidence="1 2">
    <name type="scientific">Eisenbergiella massiliensis</name>
    <dbReference type="NCBI Taxonomy" id="1720294"/>
    <lineage>
        <taxon>Bacteria</taxon>
        <taxon>Bacillati</taxon>
        <taxon>Bacillota</taxon>
        <taxon>Clostridia</taxon>
        <taxon>Lachnospirales</taxon>
        <taxon>Lachnospiraceae</taxon>
        <taxon>Eisenbergiella</taxon>
    </lineage>
</organism>
<dbReference type="SUPFAM" id="SSF50998">
    <property type="entry name" value="Quinoprotein alcohol dehydrogenase-like"/>
    <property type="match status" value="1"/>
</dbReference>
<name>A0A3E3I6M7_9FIRM</name>
<dbReference type="GeneID" id="97986986"/>
<dbReference type="RefSeq" id="WP_117544308.1">
    <property type="nucleotide sequence ID" value="NZ_QVLV01000005.1"/>
</dbReference>
<keyword evidence="2" id="KW-1185">Reference proteome</keyword>
<evidence type="ECO:0000313" key="2">
    <source>
        <dbReference type="Proteomes" id="UP000260812"/>
    </source>
</evidence>
<gene>
    <name evidence="1" type="ORF">DXC51_08865</name>
</gene>
<dbReference type="EMBL" id="QVLV01000005">
    <property type="protein sequence ID" value="RGE61665.1"/>
    <property type="molecule type" value="Genomic_DNA"/>
</dbReference>
<evidence type="ECO:0008006" key="3">
    <source>
        <dbReference type="Google" id="ProtNLM"/>
    </source>
</evidence>